<reference evidence="1" key="1">
    <citation type="submission" date="2013-12" db="EMBL/GenBank/DDBJ databases">
        <authorList>
            <person name="Linke B."/>
        </authorList>
    </citation>
    <scope>NUCLEOTIDE SEQUENCE [LARGE SCALE GENOMIC DNA]</scope>
    <source>
        <strain evidence="1">CRIB-18</strain>
    </source>
</reference>
<accession>A0A090D0X7</accession>
<dbReference type="Proteomes" id="UP000031552">
    <property type="component" value="Unassembled WGS sequence"/>
</dbReference>
<keyword evidence="2" id="KW-1185">Reference proteome</keyword>
<dbReference type="AlphaFoldDB" id="A0A090D0X7"/>
<dbReference type="eggNOG" id="COG1413">
    <property type="taxonomic scope" value="Bacteria"/>
</dbReference>
<evidence type="ECO:0000313" key="2">
    <source>
        <dbReference type="Proteomes" id="UP000031552"/>
    </source>
</evidence>
<dbReference type="SUPFAM" id="SSF48371">
    <property type="entry name" value="ARM repeat"/>
    <property type="match status" value="1"/>
</dbReference>
<name>A0A090D0X7_9BACT</name>
<proteinExistence type="predicted"/>
<gene>
    <name evidence="1" type="ORF">CSEC_2401</name>
</gene>
<dbReference type="EMBL" id="CCEJ010000014">
    <property type="protein sequence ID" value="CDR35207.1"/>
    <property type="molecule type" value="Genomic_DNA"/>
</dbReference>
<dbReference type="Gene3D" id="1.25.10.10">
    <property type="entry name" value="Leucine-rich Repeat Variant"/>
    <property type="match status" value="1"/>
</dbReference>
<dbReference type="InterPro" id="IPR016024">
    <property type="entry name" value="ARM-type_fold"/>
</dbReference>
<comment type="caution">
    <text evidence="1">The sequence shown here is derived from an EMBL/GenBank/DDBJ whole genome shotgun (WGS) entry which is preliminary data.</text>
</comment>
<organism evidence="1 2">
    <name type="scientific">Candidatus Criblamydia sequanensis CRIB-18</name>
    <dbReference type="NCBI Taxonomy" id="1437425"/>
    <lineage>
        <taxon>Bacteria</taxon>
        <taxon>Pseudomonadati</taxon>
        <taxon>Chlamydiota</taxon>
        <taxon>Chlamydiia</taxon>
        <taxon>Parachlamydiales</taxon>
        <taxon>Candidatus Criblamydiaceae</taxon>
        <taxon>Candidatus Criblamydia</taxon>
    </lineage>
</organism>
<reference evidence="1" key="2">
    <citation type="submission" date="2014-09" db="EMBL/GenBank/DDBJ databases">
        <title>Criblamydia sequanensis harbors a mega-plasmid encoding arsenite resistance.</title>
        <authorList>
            <person name="Bertelli C."/>
            <person name="Goesmann A."/>
            <person name="Greub G."/>
        </authorList>
    </citation>
    <scope>NUCLEOTIDE SEQUENCE [LARGE SCALE GENOMIC DNA]</scope>
    <source>
        <strain evidence="1">CRIB-18</strain>
    </source>
</reference>
<protein>
    <submittedName>
        <fullName evidence="1">Conserved putative secreted protein</fullName>
    </submittedName>
</protein>
<dbReference type="STRING" id="1437425.CSEC_2401"/>
<sequence>MAIFMNKWVKALSFGAGFALSLSKTFGAEPDDLKLSYQQAMYIAGQDKLEEAFQIYQKIVASLGRHDLDLLRKMALQILDKGAKSDIPETRFLALLGAAVAFDESSLYLLENALRGNEREFQLIAINFLTQYHNDHADRAIESAMRSPYLIVRIAALQYLCEKQHPRAFSQAEALLCKVTNELTILFPELFFLLDDPRATRTIKRLFGNPKKEVRIATIQSAIRHEREDFVPIFRSLITQHEKSVQEAAIVALGFFKDYESRSQLKKLSLSTDGDLSLAATYALHQLGDDKATLKILECAASENIKALSLLENFENCDDLLIRLLYSNNMLVRVNASLILLKRNNPACLKVLPEIILRDGRDYAMARAYSPGHSFSYIKLIPNSEILAEETPLIKEQSLRIKEEILSEALMLPEKDFLAFSEMVLRAQQNDLVPHVTKLLEKLKTDEAKHLLKTYSQFVGAPLVRNYCNLALFRMGNEGQYKELLKEWLLEQNGIEMIRLRPFLPDEKKLTRFQLTAEETSRLALEALESFVQGSDEENITFILEIMNRLSPANRYVLSGLLIRSTL</sequence>
<dbReference type="InterPro" id="IPR011989">
    <property type="entry name" value="ARM-like"/>
</dbReference>
<dbReference type="Pfam" id="PF13646">
    <property type="entry name" value="HEAT_2"/>
    <property type="match status" value="1"/>
</dbReference>
<evidence type="ECO:0000313" key="1">
    <source>
        <dbReference type="EMBL" id="CDR35207.1"/>
    </source>
</evidence>